<proteinExistence type="predicted"/>
<dbReference type="Pfam" id="PF07859">
    <property type="entry name" value="Abhydrolase_3"/>
    <property type="match status" value="1"/>
</dbReference>
<dbReference type="Proteomes" id="UP000053841">
    <property type="component" value="Unassembled WGS sequence"/>
</dbReference>
<dbReference type="eggNOG" id="KOG1515">
    <property type="taxonomic scope" value="Eukaryota"/>
</dbReference>
<dbReference type="HOGENOM" id="CLU_012494_6_4_1"/>
<dbReference type="KEGG" id="bze:COCCADRAFT_40380"/>
<feature type="domain" description="Alpha/beta hydrolase fold-3" evidence="1">
    <location>
        <begin position="106"/>
        <end position="325"/>
    </location>
</feature>
<keyword evidence="3" id="KW-1185">Reference proteome</keyword>
<dbReference type="OrthoDB" id="408631at2759"/>
<dbReference type="RefSeq" id="XP_007716477.1">
    <property type="nucleotide sequence ID" value="XM_007718287.1"/>
</dbReference>
<gene>
    <name evidence="2" type="ORF">COCCADRAFT_40380</name>
</gene>
<organism evidence="2 3">
    <name type="scientific">Cochliobolus carbonum (strain 26-R-13)</name>
    <name type="common">Maize leaf spot fungus</name>
    <name type="synonym">Bipolaris zeicola</name>
    <dbReference type="NCBI Taxonomy" id="930089"/>
    <lineage>
        <taxon>Eukaryota</taxon>
        <taxon>Fungi</taxon>
        <taxon>Dikarya</taxon>
        <taxon>Ascomycota</taxon>
        <taxon>Pezizomycotina</taxon>
        <taxon>Dothideomycetes</taxon>
        <taxon>Pleosporomycetidae</taxon>
        <taxon>Pleosporales</taxon>
        <taxon>Pleosporineae</taxon>
        <taxon>Pleosporaceae</taxon>
        <taxon>Bipolaris</taxon>
    </lineage>
</organism>
<dbReference type="InterPro" id="IPR013094">
    <property type="entry name" value="AB_hydrolase_3"/>
</dbReference>
<dbReference type="EMBL" id="KI964760">
    <property type="protein sequence ID" value="EUC29225.1"/>
    <property type="molecule type" value="Genomic_DNA"/>
</dbReference>
<dbReference type="PANTHER" id="PTHR23024:SF24">
    <property type="entry name" value="ALPHA_BETA HYDROLASE FOLD-3 DOMAIN-CONTAINING PROTEIN"/>
    <property type="match status" value="1"/>
</dbReference>
<dbReference type="InterPro" id="IPR050466">
    <property type="entry name" value="Carboxylest/Gibb_receptor"/>
</dbReference>
<name>W6XVK9_COCC2</name>
<dbReference type="PANTHER" id="PTHR23024">
    <property type="entry name" value="ARYLACETAMIDE DEACETYLASE"/>
    <property type="match status" value="1"/>
</dbReference>
<dbReference type="STRING" id="930089.W6XVK9"/>
<evidence type="ECO:0000313" key="2">
    <source>
        <dbReference type="EMBL" id="EUC29225.1"/>
    </source>
</evidence>
<accession>W6XVK9</accession>
<dbReference type="InterPro" id="IPR029058">
    <property type="entry name" value="AB_hydrolase_fold"/>
</dbReference>
<evidence type="ECO:0000259" key="1">
    <source>
        <dbReference type="Pfam" id="PF07859"/>
    </source>
</evidence>
<dbReference type="Gene3D" id="3.40.50.1820">
    <property type="entry name" value="alpha/beta hydrolase"/>
    <property type="match status" value="1"/>
</dbReference>
<evidence type="ECO:0000313" key="3">
    <source>
        <dbReference type="Proteomes" id="UP000053841"/>
    </source>
</evidence>
<reference evidence="2 3" key="1">
    <citation type="journal article" date="2013" name="PLoS Genet.">
        <title>Comparative genome structure, secondary metabolite, and effector coding capacity across Cochliobolus pathogens.</title>
        <authorList>
            <person name="Condon B.J."/>
            <person name="Leng Y."/>
            <person name="Wu D."/>
            <person name="Bushley K.E."/>
            <person name="Ohm R.A."/>
            <person name="Otillar R."/>
            <person name="Martin J."/>
            <person name="Schackwitz W."/>
            <person name="Grimwood J."/>
            <person name="MohdZainudin N."/>
            <person name="Xue C."/>
            <person name="Wang R."/>
            <person name="Manning V.A."/>
            <person name="Dhillon B."/>
            <person name="Tu Z.J."/>
            <person name="Steffenson B.J."/>
            <person name="Salamov A."/>
            <person name="Sun H."/>
            <person name="Lowry S."/>
            <person name="LaButti K."/>
            <person name="Han J."/>
            <person name="Copeland A."/>
            <person name="Lindquist E."/>
            <person name="Barry K."/>
            <person name="Schmutz J."/>
            <person name="Baker S.E."/>
            <person name="Ciuffetti L.M."/>
            <person name="Grigoriev I.V."/>
            <person name="Zhong S."/>
            <person name="Turgeon B.G."/>
        </authorList>
    </citation>
    <scope>NUCLEOTIDE SEQUENCE [LARGE SCALE GENOMIC DNA]</scope>
    <source>
        <strain evidence="2 3">26-R-13</strain>
    </source>
</reference>
<protein>
    <recommendedName>
        <fullName evidence="1">Alpha/beta hydrolase fold-3 domain-containing protein</fullName>
    </recommendedName>
</protein>
<dbReference type="SUPFAM" id="SSF53474">
    <property type="entry name" value="alpha/beta-Hydrolases"/>
    <property type="match status" value="1"/>
</dbReference>
<dbReference type="AlphaFoldDB" id="W6XVK9"/>
<dbReference type="GO" id="GO:0016787">
    <property type="term" value="F:hydrolase activity"/>
    <property type="evidence" value="ECO:0007669"/>
    <property type="project" value="InterPro"/>
</dbReference>
<dbReference type="GeneID" id="19149238"/>
<sequence length="359" mass="40519">MTVKIPSVADEESSKAYRTPEEWIARLDPEWVRVWNAHGGHHRQAEEVPIEKVRRKPLAYSFTYPTWSGHCVFKETEFEISVSQPAGYIKVRVYTPEGQGPFPVHLNYHGGGWVLGGLDSEAAWCRSVCNNTSIVIVDVDYRLAPEFVFPTAIYDSWDALQWVLAHADHLNIDATSVSIGGLSAGGHMSAVLSHMARDAGLELKLALLVVPSTDFRWLIAEEPLRSAIAKRYPSTAQYKDAPWGGLKREQWFLDYWIPNDIRRAACDDWMASPMLARSFERLPPTHIVTAEFDICRDEAHQYGKLLESSGNLVTQKCYLGMPHAFGHYIHPEKGLSKGHEYIRDTSTLLQQAHGIHNIN</sequence>